<accession>A0ABT0KWQ2</accession>
<organism evidence="2 3">
    <name type="scientific">Shewanella electrodiphila</name>
    <dbReference type="NCBI Taxonomy" id="934143"/>
    <lineage>
        <taxon>Bacteria</taxon>
        <taxon>Pseudomonadati</taxon>
        <taxon>Pseudomonadota</taxon>
        <taxon>Gammaproteobacteria</taxon>
        <taxon>Alteromonadales</taxon>
        <taxon>Shewanellaceae</taxon>
        <taxon>Shewanella</taxon>
    </lineage>
</organism>
<keyword evidence="3" id="KW-1185">Reference proteome</keyword>
<protein>
    <submittedName>
        <fullName evidence="2">Uncharacterized protein</fullName>
    </submittedName>
</protein>
<gene>
    <name evidence="2" type="ORF">L2737_21215</name>
</gene>
<sequence>MTDKHDDRELLHRRLYGLIILTPLLLTVYSSAINAEVYTHHQLSKVAADEHSRHATSYSTGKHVNDRYSRHSGSSVRWGVGYNNYWGPSVGIGWSSGWNNRWHNRWGYNGWRSPYRYDYYDRYYRDRYMNNRPRSNYVQKATPIEAPKRTTTSIEYAKGLTQLPENARVIQRDGQTFYQWDGKEYYFDWSTERYLAVSQ</sequence>
<keyword evidence="1" id="KW-0812">Transmembrane</keyword>
<dbReference type="EMBL" id="JAKIKU010000020">
    <property type="protein sequence ID" value="MCL1047825.1"/>
    <property type="molecule type" value="Genomic_DNA"/>
</dbReference>
<proteinExistence type="predicted"/>
<keyword evidence="1" id="KW-0472">Membrane</keyword>
<comment type="caution">
    <text evidence="2">The sequence shown here is derived from an EMBL/GenBank/DDBJ whole genome shotgun (WGS) entry which is preliminary data.</text>
</comment>
<name>A0ABT0KWQ2_9GAMM</name>
<feature type="transmembrane region" description="Helical" evidence="1">
    <location>
        <begin position="15"/>
        <end position="35"/>
    </location>
</feature>
<keyword evidence="1" id="KW-1133">Transmembrane helix</keyword>
<evidence type="ECO:0000313" key="3">
    <source>
        <dbReference type="Proteomes" id="UP001202134"/>
    </source>
</evidence>
<evidence type="ECO:0000313" key="2">
    <source>
        <dbReference type="EMBL" id="MCL1047825.1"/>
    </source>
</evidence>
<dbReference type="RefSeq" id="WP_248957031.1">
    <property type="nucleotide sequence ID" value="NZ_JAKIKU010000020.1"/>
</dbReference>
<reference evidence="2 3" key="1">
    <citation type="submission" date="2022-01" db="EMBL/GenBank/DDBJ databases">
        <title>Whole genome-based taxonomy of the Shewanellaceae.</title>
        <authorList>
            <person name="Martin-Rodriguez A.J."/>
        </authorList>
    </citation>
    <scope>NUCLEOTIDE SEQUENCE [LARGE SCALE GENOMIC DNA]</scope>
    <source>
        <strain evidence="2 3">DSM 24955</strain>
    </source>
</reference>
<dbReference type="Proteomes" id="UP001202134">
    <property type="component" value="Unassembled WGS sequence"/>
</dbReference>
<evidence type="ECO:0000256" key="1">
    <source>
        <dbReference type="SAM" id="Phobius"/>
    </source>
</evidence>